<accession>A0AAP0NDJ5</accession>
<evidence type="ECO:0000313" key="3">
    <source>
        <dbReference type="EMBL" id="KAK9269289.1"/>
    </source>
</evidence>
<feature type="region of interest" description="Disordered" evidence="1">
    <location>
        <begin position="285"/>
        <end position="322"/>
    </location>
</feature>
<dbReference type="InterPro" id="IPR044824">
    <property type="entry name" value="MAIN-like"/>
</dbReference>
<dbReference type="Pfam" id="PF10536">
    <property type="entry name" value="PMD"/>
    <property type="match status" value="2"/>
</dbReference>
<feature type="region of interest" description="Disordered" evidence="1">
    <location>
        <begin position="194"/>
        <end position="217"/>
    </location>
</feature>
<protein>
    <recommendedName>
        <fullName evidence="2">Aminotransferase-like plant mobile domain-containing protein</fullName>
    </recommendedName>
</protein>
<proteinExistence type="predicted"/>
<evidence type="ECO:0000256" key="1">
    <source>
        <dbReference type="SAM" id="MobiDB-lite"/>
    </source>
</evidence>
<dbReference type="AlphaFoldDB" id="A0AAP0NDJ5"/>
<feature type="compositionally biased region" description="Basic and acidic residues" evidence="1">
    <location>
        <begin position="200"/>
        <end position="217"/>
    </location>
</feature>
<organism evidence="3 4">
    <name type="scientific">Liquidambar formosana</name>
    <name type="common">Formosan gum</name>
    <dbReference type="NCBI Taxonomy" id="63359"/>
    <lineage>
        <taxon>Eukaryota</taxon>
        <taxon>Viridiplantae</taxon>
        <taxon>Streptophyta</taxon>
        <taxon>Embryophyta</taxon>
        <taxon>Tracheophyta</taxon>
        <taxon>Spermatophyta</taxon>
        <taxon>Magnoliopsida</taxon>
        <taxon>eudicotyledons</taxon>
        <taxon>Gunneridae</taxon>
        <taxon>Pentapetalae</taxon>
        <taxon>Saxifragales</taxon>
        <taxon>Altingiaceae</taxon>
        <taxon>Liquidambar</taxon>
    </lineage>
</organism>
<feature type="domain" description="Aminotransferase-like plant mobile" evidence="2">
    <location>
        <begin position="3"/>
        <end position="93"/>
    </location>
</feature>
<comment type="caution">
    <text evidence="3">The sequence shown here is derived from an EMBL/GenBank/DDBJ whole genome shotgun (WGS) entry which is preliminary data.</text>
</comment>
<dbReference type="Proteomes" id="UP001415857">
    <property type="component" value="Unassembled WGS sequence"/>
</dbReference>
<keyword evidence="4" id="KW-1185">Reference proteome</keyword>
<evidence type="ECO:0000259" key="2">
    <source>
        <dbReference type="Pfam" id="PF10536"/>
    </source>
</evidence>
<evidence type="ECO:0000313" key="4">
    <source>
        <dbReference type="Proteomes" id="UP001415857"/>
    </source>
</evidence>
<feature type="compositionally biased region" description="Polar residues" evidence="1">
    <location>
        <begin position="294"/>
        <end position="319"/>
    </location>
</feature>
<dbReference type="EMBL" id="JBBPBK010000015">
    <property type="protein sequence ID" value="KAK9269289.1"/>
    <property type="molecule type" value="Genomic_DNA"/>
</dbReference>
<name>A0AAP0NDJ5_LIQFO</name>
<feature type="domain" description="Aminotransferase-like plant mobile" evidence="2">
    <location>
        <begin position="94"/>
        <end position="178"/>
    </location>
</feature>
<dbReference type="InterPro" id="IPR019557">
    <property type="entry name" value="AminoTfrase-like_pln_mobile"/>
</dbReference>
<dbReference type="PANTHER" id="PTHR46033">
    <property type="entry name" value="PROTEIN MAIN-LIKE 2"/>
    <property type="match status" value="1"/>
</dbReference>
<dbReference type="PANTHER" id="PTHR46033:SF80">
    <property type="entry name" value="PROTEIN MAIN-LIKE 2-LIKE"/>
    <property type="match status" value="1"/>
</dbReference>
<gene>
    <name evidence="3" type="ORF">L1049_001059</name>
</gene>
<sequence>MVEMMEKLIESYRQIKRTTGQLPGHYTWMDHFMGCRLELEHEAFLALWLSRYVFPANLYETIGKHLFPIAIRLARGIPIALAPAVLASLYRDLEFESFARCLRVCELVGLDCIEQYLPHRVAMQFGLDQDIPDRVCRSNETPEIAWSNYNRPIGDTKLYVPPRLFESDVTTRYSRWWKLSLAWQDVNKGIVRQRRSSRQLPRDSKRKKEAEDSVNEDKLTLSELLTSNGKLNDMGRRLVSDVKPSLGIQARTLSCTASSVMIREEKFLMEPVEKIMQSEALVGGAEKATEDANENQAKSPVNDTLNINDYNGASSSCGTTEVPGRELEARISNLEKVTARLRTKHD</sequence>
<reference evidence="3 4" key="1">
    <citation type="journal article" date="2024" name="Plant J.">
        <title>Genome sequences and population genomics reveal climatic adaptation and genomic divergence between two closely related sweetgum species.</title>
        <authorList>
            <person name="Xu W.Q."/>
            <person name="Ren C.Q."/>
            <person name="Zhang X.Y."/>
            <person name="Comes H.P."/>
            <person name="Liu X.H."/>
            <person name="Li Y.G."/>
            <person name="Kettle C.J."/>
            <person name="Jalonen R."/>
            <person name="Gaisberger H."/>
            <person name="Ma Y.Z."/>
            <person name="Qiu Y.X."/>
        </authorList>
    </citation>
    <scope>NUCLEOTIDE SEQUENCE [LARGE SCALE GENOMIC DNA]</scope>
    <source>
        <strain evidence="3">Hangzhou</strain>
    </source>
</reference>
<dbReference type="GO" id="GO:0010073">
    <property type="term" value="P:meristem maintenance"/>
    <property type="evidence" value="ECO:0007669"/>
    <property type="project" value="InterPro"/>
</dbReference>